<dbReference type="InterPro" id="IPR011989">
    <property type="entry name" value="ARM-like"/>
</dbReference>
<dbReference type="SMART" id="SM00567">
    <property type="entry name" value="EZ_HEAT"/>
    <property type="match status" value="2"/>
</dbReference>
<comment type="caution">
    <text evidence="1">The sequence shown here is derived from an EMBL/GenBank/DDBJ whole genome shotgun (WGS) entry which is preliminary data.</text>
</comment>
<evidence type="ECO:0000313" key="2">
    <source>
        <dbReference type="Proteomes" id="UP000631114"/>
    </source>
</evidence>
<keyword evidence="2" id="KW-1185">Reference proteome</keyword>
<dbReference type="GO" id="GO:0016491">
    <property type="term" value="F:oxidoreductase activity"/>
    <property type="evidence" value="ECO:0007669"/>
    <property type="project" value="TreeGrafter"/>
</dbReference>
<dbReference type="EMBL" id="JADFTS010000005">
    <property type="protein sequence ID" value="KAF9606568.1"/>
    <property type="molecule type" value="Genomic_DNA"/>
</dbReference>
<dbReference type="Gene3D" id="1.25.10.10">
    <property type="entry name" value="Leucine-rich Repeat Variant"/>
    <property type="match status" value="1"/>
</dbReference>
<dbReference type="AlphaFoldDB" id="A0A835I044"/>
<dbReference type="Pfam" id="PF13646">
    <property type="entry name" value="HEAT_2"/>
    <property type="match status" value="2"/>
</dbReference>
<dbReference type="InterPro" id="IPR004155">
    <property type="entry name" value="PBS_lyase_HEAT"/>
</dbReference>
<dbReference type="OrthoDB" id="421002at2759"/>
<dbReference type="Proteomes" id="UP000631114">
    <property type="component" value="Unassembled WGS sequence"/>
</dbReference>
<proteinExistence type="predicted"/>
<evidence type="ECO:0000313" key="1">
    <source>
        <dbReference type="EMBL" id="KAF9606568.1"/>
    </source>
</evidence>
<dbReference type="PANTHER" id="PTHR12697:SF5">
    <property type="entry name" value="DEOXYHYPUSINE HYDROXYLASE"/>
    <property type="match status" value="1"/>
</dbReference>
<organism evidence="1 2">
    <name type="scientific">Coptis chinensis</name>
    <dbReference type="NCBI Taxonomy" id="261450"/>
    <lineage>
        <taxon>Eukaryota</taxon>
        <taxon>Viridiplantae</taxon>
        <taxon>Streptophyta</taxon>
        <taxon>Embryophyta</taxon>
        <taxon>Tracheophyta</taxon>
        <taxon>Spermatophyta</taxon>
        <taxon>Magnoliopsida</taxon>
        <taxon>Ranunculales</taxon>
        <taxon>Ranunculaceae</taxon>
        <taxon>Coptidoideae</taxon>
        <taxon>Coptis</taxon>
    </lineage>
</organism>
<dbReference type="PANTHER" id="PTHR12697">
    <property type="entry name" value="PBS LYASE HEAT-LIKE PROTEIN"/>
    <property type="match status" value="1"/>
</dbReference>
<dbReference type="SUPFAM" id="SSF48371">
    <property type="entry name" value="ARM repeat"/>
    <property type="match status" value="1"/>
</dbReference>
<protein>
    <submittedName>
        <fullName evidence="1">Uncharacterized protein</fullName>
    </submittedName>
</protein>
<gene>
    <name evidence="1" type="ORF">IFM89_026760</name>
</gene>
<sequence length="161" mass="17612">MQDAEAVPALEKVLQDLFLHPIVRHEAAEALGAIGLEGNIPLLEKTLVSDPYSGGERNIERHVSAIYAALFALQNRCEDVARLQNKDATAALSRVLKNVSEHPVVRHEAAEALGSIADSQSVELLEEFAKDAEPIVSQSCEVALSMLEFERSGKSFEYLLM</sequence>
<name>A0A835I044_9MAGN</name>
<reference evidence="1 2" key="1">
    <citation type="submission" date="2020-10" db="EMBL/GenBank/DDBJ databases">
        <title>The Coptis chinensis genome and diversification of protoberbering-type alkaloids.</title>
        <authorList>
            <person name="Wang B."/>
            <person name="Shu S."/>
            <person name="Song C."/>
            <person name="Liu Y."/>
        </authorList>
    </citation>
    <scope>NUCLEOTIDE SEQUENCE [LARGE SCALE GENOMIC DNA]</scope>
    <source>
        <strain evidence="1">HL-2020</strain>
        <tissue evidence="1">Leaf</tissue>
    </source>
</reference>
<accession>A0A835I044</accession>
<dbReference type="InterPro" id="IPR016024">
    <property type="entry name" value="ARM-type_fold"/>
</dbReference>